<keyword evidence="6" id="KW-0819">tRNA processing</keyword>
<evidence type="ECO:0000256" key="2">
    <source>
        <dbReference type="ARBA" id="ARBA00007663"/>
    </source>
</evidence>
<dbReference type="GO" id="GO:0005737">
    <property type="term" value="C:cytoplasm"/>
    <property type="evidence" value="ECO:0007669"/>
    <property type="project" value="UniProtKB-SubCell"/>
</dbReference>
<evidence type="ECO:0000256" key="5">
    <source>
        <dbReference type="ARBA" id="ARBA00022679"/>
    </source>
</evidence>
<dbReference type="Gene3D" id="3.90.870.10">
    <property type="entry name" value="DHBP synthase"/>
    <property type="match status" value="1"/>
</dbReference>
<dbReference type="EMBL" id="JACKXD010000001">
    <property type="protein sequence ID" value="MBB6644787.1"/>
    <property type="molecule type" value="Genomic_DNA"/>
</dbReference>
<evidence type="ECO:0000256" key="6">
    <source>
        <dbReference type="ARBA" id="ARBA00022694"/>
    </source>
</evidence>
<dbReference type="GO" id="GO:0005524">
    <property type="term" value="F:ATP binding"/>
    <property type="evidence" value="ECO:0007669"/>
    <property type="project" value="UniProtKB-KW"/>
</dbReference>
<dbReference type="PANTHER" id="PTHR17490">
    <property type="entry name" value="SUA5"/>
    <property type="match status" value="1"/>
</dbReference>
<comment type="caution">
    <text evidence="13">The sequence shown here is derived from an EMBL/GenBank/DDBJ whole genome shotgun (WGS) entry which is preliminary data.</text>
</comment>
<dbReference type="InterPro" id="IPR006070">
    <property type="entry name" value="Sua5-like_dom"/>
</dbReference>
<organism evidence="13 14">
    <name type="scientific">Halobellus ruber</name>
    <dbReference type="NCBI Taxonomy" id="2761102"/>
    <lineage>
        <taxon>Archaea</taxon>
        <taxon>Methanobacteriati</taxon>
        <taxon>Methanobacteriota</taxon>
        <taxon>Stenosarchaea group</taxon>
        <taxon>Halobacteria</taxon>
        <taxon>Halobacteriales</taxon>
        <taxon>Haloferacaceae</taxon>
        <taxon>Halobellus</taxon>
    </lineage>
</organism>
<gene>
    <name evidence="13" type="ORF">H5V44_00440</name>
</gene>
<proteinExistence type="inferred from homology"/>
<comment type="similarity">
    <text evidence="2">Belongs to the SUA5 family.</text>
</comment>
<reference evidence="13 14" key="1">
    <citation type="submission" date="2020-08" db="EMBL/GenBank/DDBJ databases">
        <authorList>
            <person name="Seo M.-J."/>
        </authorList>
    </citation>
    <scope>NUCLEOTIDE SEQUENCE [LARGE SCALE GENOMIC DNA]</scope>
    <source>
        <strain evidence="13 14">MBLA0160</strain>
    </source>
</reference>
<sequence>MTEDTRPSDRELGAAAAAVRDGGAVVYPTETVYGLGADATDPDAVERVFELKGRDRSKPLSLGVASIDAALGHTGPSGLALRFMRAFLPGPVTVVVERDSSLPDLLTAGRDRVGVRVPDHEAALSLFERAAVPVTATSANRSGSPSVTDPDDLDPALRESVAAVVDAGPTPGTESTVVDPERNVVHRRGAMADAIVAWLADETGTEPVVEDG</sequence>
<keyword evidence="8" id="KW-0547">Nucleotide-binding</keyword>
<evidence type="ECO:0000256" key="7">
    <source>
        <dbReference type="ARBA" id="ARBA00022695"/>
    </source>
</evidence>
<protein>
    <recommendedName>
        <fullName evidence="10">L-threonylcarbamoyladenylate synthase</fullName>
        <ecNumber evidence="3">2.7.7.87</ecNumber>
    </recommendedName>
    <alternativeName>
        <fullName evidence="10">L-threonylcarbamoyladenylate synthase</fullName>
    </alternativeName>
</protein>
<evidence type="ECO:0000256" key="3">
    <source>
        <dbReference type="ARBA" id="ARBA00012584"/>
    </source>
</evidence>
<evidence type="ECO:0000313" key="14">
    <source>
        <dbReference type="Proteomes" id="UP000546257"/>
    </source>
</evidence>
<dbReference type="GO" id="GO:0003725">
    <property type="term" value="F:double-stranded RNA binding"/>
    <property type="evidence" value="ECO:0007669"/>
    <property type="project" value="InterPro"/>
</dbReference>
<dbReference type="SUPFAM" id="SSF55821">
    <property type="entry name" value="YrdC/RibB"/>
    <property type="match status" value="1"/>
</dbReference>
<evidence type="ECO:0000256" key="11">
    <source>
        <dbReference type="ARBA" id="ARBA00048366"/>
    </source>
</evidence>
<dbReference type="Pfam" id="PF01300">
    <property type="entry name" value="Sua5_yciO_yrdC"/>
    <property type="match status" value="1"/>
</dbReference>
<accession>A0A7J9SFN5</accession>
<dbReference type="NCBIfam" id="TIGR00057">
    <property type="entry name" value="L-threonylcarbamoyladenylate synthase"/>
    <property type="match status" value="1"/>
</dbReference>
<keyword evidence="4" id="KW-0963">Cytoplasm</keyword>
<dbReference type="Proteomes" id="UP000546257">
    <property type="component" value="Unassembled WGS sequence"/>
</dbReference>
<dbReference type="EC" id="2.7.7.87" evidence="3"/>
<dbReference type="GO" id="GO:0008033">
    <property type="term" value="P:tRNA processing"/>
    <property type="evidence" value="ECO:0007669"/>
    <property type="project" value="UniProtKB-KW"/>
</dbReference>
<comment type="subcellular location">
    <subcellularLocation>
        <location evidence="1">Cytoplasm</location>
    </subcellularLocation>
</comment>
<evidence type="ECO:0000256" key="1">
    <source>
        <dbReference type="ARBA" id="ARBA00004496"/>
    </source>
</evidence>
<feature type="domain" description="YrdC-like" evidence="12">
    <location>
        <begin position="9"/>
        <end position="191"/>
    </location>
</feature>
<dbReference type="GO" id="GO:0061710">
    <property type="term" value="F:L-threonylcarbamoyladenylate synthase"/>
    <property type="evidence" value="ECO:0007669"/>
    <property type="project" value="UniProtKB-EC"/>
</dbReference>
<comment type="catalytic activity">
    <reaction evidence="11">
        <text>L-threonine + hydrogencarbonate + ATP = L-threonylcarbamoyladenylate + diphosphate + H2O</text>
        <dbReference type="Rhea" id="RHEA:36407"/>
        <dbReference type="ChEBI" id="CHEBI:15377"/>
        <dbReference type="ChEBI" id="CHEBI:17544"/>
        <dbReference type="ChEBI" id="CHEBI:30616"/>
        <dbReference type="ChEBI" id="CHEBI:33019"/>
        <dbReference type="ChEBI" id="CHEBI:57926"/>
        <dbReference type="ChEBI" id="CHEBI:73682"/>
        <dbReference type="EC" id="2.7.7.87"/>
    </reaction>
</comment>
<dbReference type="RefSeq" id="WP_185191174.1">
    <property type="nucleotide sequence ID" value="NZ_JACKXD010000001.1"/>
</dbReference>
<dbReference type="GO" id="GO:0006450">
    <property type="term" value="P:regulation of translational fidelity"/>
    <property type="evidence" value="ECO:0007669"/>
    <property type="project" value="TreeGrafter"/>
</dbReference>
<name>A0A7J9SFN5_9EURY</name>
<keyword evidence="14" id="KW-1185">Reference proteome</keyword>
<dbReference type="PANTHER" id="PTHR17490:SF16">
    <property type="entry name" value="THREONYLCARBAMOYL-AMP SYNTHASE"/>
    <property type="match status" value="1"/>
</dbReference>
<evidence type="ECO:0000256" key="10">
    <source>
        <dbReference type="ARBA" id="ARBA00029774"/>
    </source>
</evidence>
<keyword evidence="7" id="KW-0548">Nucleotidyltransferase</keyword>
<evidence type="ECO:0000256" key="9">
    <source>
        <dbReference type="ARBA" id="ARBA00022840"/>
    </source>
</evidence>
<dbReference type="InterPro" id="IPR017945">
    <property type="entry name" value="DHBP_synth_RibB-like_a/b_dom"/>
</dbReference>
<dbReference type="AlphaFoldDB" id="A0A7J9SFN5"/>
<dbReference type="PROSITE" id="PS51163">
    <property type="entry name" value="YRDC"/>
    <property type="match status" value="1"/>
</dbReference>
<evidence type="ECO:0000313" key="13">
    <source>
        <dbReference type="EMBL" id="MBB6644787.1"/>
    </source>
</evidence>
<dbReference type="InterPro" id="IPR050156">
    <property type="entry name" value="TC-AMP_synthase_SUA5"/>
</dbReference>
<evidence type="ECO:0000256" key="4">
    <source>
        <dbReference type="ARBA" id="ARBA00022490"/>
    </source>
</evidence>
<keyword evidence="9" id="KW-0067">ATP-binding</keyword>
<evidence type="ECO:0000259" key="12">
    <source>
        <dbReference type="PROSITE" id="PS51163"/>
    </source>
</evidence>
<keyword evidence="5" id="KW-0808">Transferase</keyword>
<dbReference type="GO" id="GO:0000049">
    <property type="term" value="F:tRNA binding"/>
    <property type="evidence" value="ECO:0007669"/>
    <property type="project" value="TreeGrafter"/>
</dbReference>
<evidence type="ECO:0000256" key="8">
    <source>
        <dbReference type="ARBA" id="ARBA00022741"/>
    </source>
</evidence>